<evidence type="ECO:0000256" key="4">
    <source>
        <dbReference type="ARBA" id="ARBA00022801"/>
    </source>
</evidence>
<keyword evidence="3" id="KW-0255">Endonuclease</keyword>
<evidence type="ECO:0000259" key="11">
    <source>
        <dbReference type="Pfam" id="PF13976"/>
    </source>
</evidence>
<keyword evidence="9" id="KW-0233">DNA recombination</keyword>
<evidence type="ECO:0000313" key="14">
    <source>
        <dbReference type="Proteomes" id="UP001151760"/>
    </source>
</evidence>
<organism evidence="13 14">
    <name type="scientific">Tanacetum coccineum</name>
    <dbReference type="NCBI Taxonomy" id="301880"/>
    <lineage>
        <taxon>Eukaryota</taxon>
        <taxon>Viridiplantae</taxon>
        <taxon>Streptophyta</taxon>
        <taxon>Embryophyta</taxon>
        <taxon>Tracheophyta</taxon>
        <taxon>Spermatophyta</taxon>
        <taxon>Magnoliopsida</taxon>
        <taxon>eudicotyledons</taxon>
        <taxon>Gunneridae</taxon>
        <taxon>Pentapetalae</taxon>
        <taxon>asterids</taxon>
        <taxon>campanulids</taxon>
        <taxon>Asterales</taxon>
        <taxon>Asteraceae</taxon>
        <taxon>Asteroideae</taxon>
        <taxon>Anthemideae</taxon>
        <taxon>Anthemidinae</taxon>
        <taxon>Tanacetum</taxon>
    </lineage>
</organism>
<evidence type="ECO:0000256" key="5">
    <source>
        <dbReference type="ARBA" id="ARBA00022842"/>
    </source>
</evidence>
<evidence type="ECO:0000256" key="10">
    <source>
        <dbReference type="SAM" id="Coils"/>
    </source>
</evidence>
<keyword evidence="8" id="KW-0239">DNA-directed DNA polymerase</keyword>
<keyword evidence="2" id="KW-0479">Metal-binding</keyword>
<feature type="domain" description="Retroviral polymerase SH3-like" evidence="12">
    <location>
        <begin position="587"/>
        <end position="641"/>
    </location>
</feature>
<dbReference type="Gene3D" id="3.30.420.10">
    <property type="entry name" value="Ribonuclease H-like superfamily/Ribonuclease H"/>
    <property type="match status" value="1"/>
</dbReference>
<dbReference type="Proteomes" id="UP001151760">
    <property type="component" value="Unassembled WGS sequence"/>
</dbReference>
<evidence type="ECO:0000256" key="1">
    <source>
        <dbReference type="ARBA" id="ARBA00022722"/>
    </source>
</evidence>
<dbReference type="Pfam" id="PF25597">
    <property type="entry name" value="SH3_retrovirus"/>
    <property type="match status" value="1"/>
</dbReference>
<keyword evidence="5" id="KW-0460">Magnesium</keyword>
<reference evidence="13" key="2">
    <citation type="submission" date="2022-01" db="EMBL/GenBank/DDBJ databases">
        <authorList>
            <person name="Yamashiro T."/>
            <person name="Shiraishi A."/>
            <person name="Satake H."/>
            <person name="Nakayama K."/>
        </authorList>
    </citation>
    <scope>NUCLEOTIDE SEQUENCE</scope>
</reference>
<sequence>MVADLRYFNFLEHEVDSLKSQLETQKTQFLNEIDRLSRKYYYADHMNVILGVYTTLNEFTDIQCDYVDQVVKCERLEKELSKSNTTSKSFEALQKHAINLELALQQCKEQIKNDKAFKENQSNVFLKEREQYFEIQDLKAQLQDKGIAISELKKLIEKLKGKFVETKFEKPSVIRQPNAFKNQRQSVLGKPATFSDSLAKSDFSKSKTKMLMVVPISTREPKRTVNQSVATSLKRTVASESTNQKPRSKIRKQYEQISKTCKWWYSKITPPGYKWKPKTSTVNVKPNVSMPLGVKSRTTTILEPMTLRKSTISNTPSSSNSFAARTVKYGNDQIASILGYGDLVQGNITIKRVYYVEGLNHNLFSVGQFCDADLEVAFRKSTCYIRDLKGNDLLTGSRGTDLYSITFQDTSTPNPICLMAKATSSQAWLWHRRLSHLNFDSINLLSKNDIVIGLPKLKFVKDHLCSSYELWKAKRKSFHTKTTPSSKRRLQLLHMDLCGPMRVESINGKKYVLVIVDDYSRYTWTHFLRSKDKTPEVLIDFLRLAEAIATSCFTQNRSLVIPRHEKTPYHIINGRKPSVKFFHIFGSLCYIVRDGENIDKMKEKGDACIFVGYSTHSRAYRVYNKRTKVIVETIHVNFDELPQMASDHVSSDLVPQCPTTTLEHDSLSPGPQSQENVPQAAETVITSNELDLLFSPMFDE</sequence>
<keyword evidence="1" id="KW-0540">Nuclease</keyword>
<keyword evidence="8" id="KW-0548">Nucleotidyltransferase</keyword>
<evidence type="ECO:0000259" key="12">
    <source>
        <dbReference type="Pfam" id="PF25597"/>
    </source>
</evidence>
<keyword evidence="4" id="KW-0378">Hydrolase</keyword>
<keyword evidence="8" id="KW-0808">Transferase</keyword>
<keyword evidence="6" id="KW-0229">DNA integration</keyword>
<dbReference type="EMBL" id="BQNB010015639">
    <property type="protein sequence ID" value="GJT42362.1"/>
    <property type="molecule type" value="Genomic_DNA"/>
</dbReference>
<evidence type="ECO:0000256" key="3">
    <source>
        <dbReference type="ARBA" id="ARBA00022759"/>
    </source>
</evidence>
<reference evidence="13" key="1">
    <citation type="journal article" date="2022" name="Int. J. Mol. Sci.">
        <title>Draft Genome of Tanacetum Coccineum: Genomic Comparison of Closely Related Tanacetum-Family Plants.</title>
        <authorList>
            <person name="Yamashiro T."/>
            <person name="Shiraishi A."/>
            <person name="Nakayama K."/>
            <person name="Satake H."/>
        </authorList>
    </citation>
    <scope>NUCLEOTIDE SEQUENCE</scope>
</reference>
<dbReference type="PANTHER" id="PTHR42648">
    <property type="entry name" value="TRANSPOSASE, PUTATIVE-RELATED"/>
    <property type="match status" value="1"/>
</dbReference>
<proteinExistence type="predicted"/>
<dbReference type="PANTHER" id="PTHR42648:SF11">
    <property type="entry name" value="TRANSPOSON TY4-P GAG-POL POLYPROTEIN"/>
    <property type="match status" value="1"/>
</dbReference>
<dbReference type="InterPro" id="IPR012337">
    <property type="entry name" value="RNaseH-like_sf"/>
</dbReference>
<keyword evidence="14" id="KW-1185">Reference proteome</keyword>
<comment type="caution">
    <text evidence="13">The sequence shown here is derived from an EMBL/GenBank/DDBJ whole genome shotgun (WGS) entry which is preliminary data.</text>
</comment>
<evidence type="ECO:0000256" key="9">
    <source>
        <dbReference type="ARBA" id="ARBA00023172"/>
    </source>
</evidence>
<keyword evidence="7" id="KW-0695">RNA-directed DNA polymerase</keyword>
<evidence type="ECO:0000256" key="7">
    <source>
        <dbReference type="ARBA" id="ARBA00022918"/>
    </source>
</evidence>
<name>A0ABQ5DVH6_9ASTR</name>
<dbReference type="Pfam" id="PF13976">
    <property type="entry name" value="gag_pre-integrs"/>
    <property type="match status" value="1"/>
</dbReference>
<feature type="coiled-coil region" evidence="10">
    <location>
        <begin position="8"/>
        <end position="39"/>
    </location>
</feature>
<protein>
    <submittedName>
        <fullName evidence="13">Retrovirus-related pol polyprotein from transposon TNT 1-94</fullName>
    </submittedName>
</protein>
<gene>
    <name evidence="13" type="ORF">Tco_0951077</name>
</gene>
<dbReference type="InterPro" id="IPR039537">
    <property type="entry name" value="Retrotran_Ty1/copia-like"/>
</dbReference>
<dbReference type="InterPro" id="IPR036397">
    <property type="entry name" value="RNaseH_sf"/>
</dbReference>
<feature type="domain" description="GAG-pre-integrase" evidence="11">
    <location>
        <begin position="402"/>
        <end position="472"/>
    </location>
</feature>
<evidence type="ECO:0000256" key="2">
    <source>
        <dbReference type="ARBA" id="ARBA00022723"/>
    </source>
</evidence>
<evidence type="ECO:0000313" key="13">
    <source>
        <dbReference type="EMBL" id="GJT42362.1"/>
    </source>
</evidence>
<keyword evidence="10" id="KW-0175">Coiled coil</keyword>
<evidence type="ECO:0000256" key="8">
    <source>
        <dbReference type="ARBA" id="ARBA00022932"/>
    </source>
</evidence>
<dbReference type="SUPFAM" id="SSF53098">
    <property type="entry name" value="Ribonuclease H-like"/>
    <property type="match status" value="1"/>
</dbReference>
<accession>A0ABQ5DVH6</accession>
<dbReference type="InterPro" id="IPR057670">
    <property type="entry name" value="SH3_retrovirus"/>
</dbReference>
<evidence type="ECO:0000256" key="6">
    <source>
        <dbReference type="ARBA" id="ARBA00022908"/>
    </source>
</evidence>
<dbReference type="InterPro" id="IPR025724">
    <property type="entry name" value="GAG-pre-integrase_dom"/>
</dbReference>